<dbReference type="AlphaFoldDB" id="A0A1V2L857"/>
<dbReference type="PANTHER" id="PTHR15837:SF0">
    <property type="entry name" value="RAN GUANINE NUCLEOTIDE RELEASE FACTOR"/>
    <property type="match status" value="1"/>
</dbReference>
<keyword evidence="5" id="KW-1185">Reference proteome</keyword>
<comment type="similarity">
    <text evidence="1">Belongs to the MOG1 family.</text>
</comment>
<dbReference type="SUPFAM" id="SSF55724">
    <property type="entry name" value="Mog1p/PsbP-like"/>
    <property type="match status" value="1"/>
</dbReference>
<keyword evidence="2" id="KW-0813">Transport</keyword>
<dbReference type="VEuPathDB" id="FungiDB:BON22_2511"/>
<comment type="caution">
    <text evidence="4">The sequence shown here is derived from an EMBL/GenBank/DDBJ whole genome shotgun (WGS) entry which is preliminary data.</text>
</comment>
<dbReference type="EMBL" id="MPUK01000004">
    <property type="protein sequence ID" value="ONH67795.1"/>
    <property type="molecule type" value="Genomic_DNA"/>
</dbReference>
<gene>
    <name evidence="4" type="ORF">BON22_2511</name>
</gene>
<evidence type="ECO:0000256" key="2">
    <source>
        <dbReference type="ARBA" id="ARBA00022448"/>
    </source>
</evidence>
<dbReference type="PANTHER" id="PTHR15837">
    <property type="entry name" value="RAN GUANINE NUCLEOTIDE RELEASE FACTOR"/>
    <property type="match status" value="1"/>
</dbReference>
<accession>A0A1V2L857</accession>
<sequence>MVSFTEQELWGGAITTNIPDGLVDASQFRQVPDTQEVFLVPTENTTDYEQMHKNDTIIFDLLERVDGADVDAVKEHFADIAHLNDADEWKLISIDEAKTTITPPTKSYIGVGIEPSKKWGRDESKGKGFQPALVVVLGVVRLAKVDTDLLVTYNVPLGEAEELEGLYKIHESEQKLFSATDSDNIALKRIELAVNVVKQIIENLNVADWGLFG</sequence>
<dbReference type="STRING" id="36022.A0A1V2L857"/>
<dbReference type="Proteomes" id="UP000189513">
    <property type="component" value="Unassembled WGS sequence"/>
</dbReference>
<evidence type="ECO:0000256" key="1">
    <source>
        <dbReference type="ARBA" id="ARBA00010307"/>
    </source>
</evidence>
<protein>
    <submittedName>
        <fullName evidence="4">Nuclear import protein MOG1</fullName>
    </submittedName>
</protein>
<reference evidence="5" key="1">
    <citation type="journal article" date="2017" name="Genome Announc.">
        <title>Genome sequences of Cyberlindnera fabianii 65, Pichia kudriavzevii 129, and Saccharomyces cerevisiae 131 isolated from fermented masau fruits in Zimbabwe.</title>
        <authorList>
            <person name="van Rijswijck I.M.H."/>
            <person name="Derks M.F.L."/>
            <person name="Abee T."/>
            <person name="de Ridder D."/>
            <person name="Smid E.J."/>
        </authorList>
    </citation>
    <scope>NUCLEOTIDE SEQUENCE [LARGE SCALE GENOMIC DNA]</scope>
    <source>
        <strain evidence="5">65</strain>
    </source>
</reference>
<evidence type="ECO:0000256" key="3">
    <source>
        <dbReference type="ARBA" id="ARBA00022927"/>
    </source>
</evidence>
<dbReference type="GO" id="GO:0005085">
    <property type="term" value="F:guanyl-nucleotide exchange factor activity"/>
    <property type="evidence" value="ECO:0007669"/>
    <property type="project" value="TreeGrafter"/>
</dbReference>
<evidence type="ECO:0000313" key="5">
    <source>
        <dbReference type="Proteomes" id="UP000189513"/>
    </source>
</evidence>
<name>A0A1V2L857_CYBFA</name>
<dbReference type="GO" id="GO:0005634">
    <property type="term" value="C:nucleus"/>
    <property type="evidence" value="ECO:0007669"/>
    <property type="project" value="TreeGrafter"/>
</dbReference>
<dbReference type="GO" id="GO:0006606">
    <property type="term" value="P:protein import into nucleus"/>
    <property type="evidence" value="ECO:0007669"/>
    <property type="project" value="TreeGrafter"/>
</dbReference>
<organism evidence="4 5">
    <name type="scientific">Cyberlindnera fabianii</name>
    <name type="common">Yeast</name>
    <name type="synonym">Hansenula fabianii</name>
    <dbReference type="NCBI Taxonomy" id="36022"/>
    <lineage>
        <taxon>Eukaryota</taxon>
        <taxon>Fungi</taxon>
        <taxon>Dikarya</taxon>
        <taxon>Ascomycota</taxon>
        <taxon>Saccharomycotina</taxon>
        <taxon>Saccharomycetes</taxon>
        <taxon>Phaffomycetales</taxon>
        <taxon>Phaffomycetaceae</taxon>
        <taxon>Cyberlindnera</taxon>
    </lineage>
</organism>
<evidence type="ECO:0000313" key="4">
    <source>
        <dbReference type="EMBL" id="ONH67795.1"/>
    </source>
</evidence>
<dbReference type="Gene3D" id="3.40.1000.10">
    <property type="entry name" value="Mog1/PsbP, alpha/beta/alpha sandwich"/>
    <property type="match status" value="1"/>
</dbReference>
<proteinExistence type="inferred from homology"/>
<dbReference type="GO" id="GO:0031267">
    <property type="term" value="F:small GTPase binding"/>
    <property type="evidence" value="ECO:0007669"/>
    <property type="project" value="TreeGrafter"/>
</dbReference>
<dbReference type="InterPro" id="IPR007681">
    <property type="entry name" value="Mog1"/>
</dbReference>
<dbReference type="OMA" id="DVSHIRQ"/>
<dbReference type="InterPro" id="IPR016123">
    <property type="entry name" value="Mog1/PsbP_a/b/a-sand"/>
</dbReference>
<keyword evidence="3" id="KW-0653">Protein transport</keyword>
<dbReference type="Pfam" id="PF04603">
    <property type="entry name" value="Mog1"/>
    <property type="match status" value="1"/>
</dbReference>